<protein>
    <recommendedName>
        <fullName evidence="9">Lipoprotein signal peptidase</fullName>
        <ecNumber evidence="9">3.4.23.36</ecNumber>
    </recommendedName>
    <alternativeName>
        <fullName evidence="9">Prolipoprotein signal peptidase</fullName>
    </alternativeName>
    <alternativeName>
        <fullName evidence="9">Signal peptidase II</fullName>
        <shortName evidence="9">SPase II</shortName>
    </alternativeName>
</protein>
<evidence type="ECO:0000256" key="6">
    <source>
        <dbReference type="ARBA" id="ARBA00022801"/>
    </source>
</evidence>
<keyword evidence="8 9" id="KW-0472">Membrane</keyword>
<feature type="active site" evidence="9">
    <location>
        <position position="138"/>
    </location>
</feature>
<accession>A0ABY0IK37</accession>
<keyword evidence="7 9" id="KW-1133">Transmembrane helix</keyword>
<keyword evidence="4 9" id="KW-0812">Transmembrane</keyword>
<evidence type="ECO:0000256" key="4">
    <source>
        <dbReference type="ARBA" id="ARBA00022692"/>
    </source>
</evidence>
<keyword evidence="2 9" id="KW-1003">Cell membrane</keyword>
<feature type="transmembrane region" description="Helical" evidence="9">
    <location>
        <begin position="92"/>
        <end position="110"/>
    </location>
</feature>
<comment type="similarity">
    <text evidence="1 9 11">Belongs to the peptidase A8 family.</text>
</comment>
<sequence length="166" mass="18761">MNRIWQMTLLIVGILFLDQFSKGAIQSSFKLGETLEVIPGFFNLTYVRNPGVAFGMGGSFPDVVRMVLFKILPVIACFWFVYLIWDARKKSYLLCLAYSMIFAGAVGNLIDRISLDYVVDMFDFYYGGWHFAAFNVADASISVAAGIYIIDYFLTEYKGKKKSANT</sequence>
<dbReference type="PANTHER" id="PTHR33695">
    <property type="entry name" value="LIPOPROTEIN SIGNAL PEPTIDASE"/>
    <property type="match status" value="1"/>
</dbReference>
<feature type="transmembrane region" description="Helical" evidence="9">
    <location>
        <begin position="63"/>
        <end position="85"/>
    </location>
</feature>
<dbReference type="PANTHER" id="PTHR33695:SF1">
    <property type="entry name" value="LIPOPROTEIN SIGNAL PEPTIDASE"/>
    <property type="match status" value="1"/>
</dbReference>
<comment type="catalytic activity">
    <reaction evidence="9 10">
        <text>Release of signal peptides from bacterial membrane prolipoproteins. Hydrolyzes -Xaa-Yaa-Zaa-|-(S,diacylglyceryl)Cys-, in which Xaa is hydrophobic (preferably Leu), and Yaa (Ala or Ser) and Zaa (Gly or Ala) have small, neutral side chains.</text>
        <dbReference type="EC" id="3.4.23.36"/>
    </reaction>
</comment>
<proteinExistence type="inferred from homology"/>
<dbReference type="Proteomes" id="UP000443582">
    <property type="component" value="Unassembled WGS sequence"/>
</dbReference>
<reference evidence="13" key="1">
    <citation type="journal article" date="2019" name="Int. J. Syst. Evol. Microbiol.">
        <title>Halobacteriovorax valvorus sp. nov., a novel prokaryotic predator isolated from coastal seawater of China.</title>
        <authorList>
            <person name="Chen M.-X."/>
        </authorList>
    </citation>
    <scope>NUCLEOTIDE SEQUENCE [LARGE SCALE GENOMIC DNA]</scope>
    <source>
        <strain evidence="13">BL9</strain>
    </source>
</reference>
<evidence type="ECO:0000313" key="13">
    <source>
        <dbReference type="Proteomes" id="UP000443582"/>
    </source>
</evidence>
<evidence type="ECO:0000256" key="3">
    <source>
        <dbReference type="ARBA" id="ARBA00022670"/>
    </source>
</evidence>
<keyword evidence="13" id="KW-1185">Reference proteome</keyword>
<keyword evidence="6 9" id="KW-0378">Hydrolase</keyword>
<dbReference type="PRINTS" id="PR00781">
    <property type="entry name" value="LIPOSIGPTASE"/>
</dbReference>
<comment type="caution">
    <text evidence="12">The sequence shown here is derived from an EMBL/GenBank/DDBJ whole genome shotgun (WGS) entry which is preliminary data.</text>
</comment>
<dbReference type="EC" id="3.4.23.36" evidence="9"/>
<dbReference type="HAMAP" id="MF_00161">
    <property type="entry name" value="LspA"/>
    <property type="match status" value="1"/>
</dbReference>
<dbReference type="GO" id="GO:0004190">
    <property type="term" value="F:aspartic-type endopeptidase activity"/>
    <property type="evidence" value="ECO:0007669"/>
    <property type="project" value="UniProtKB-EC"/>
</dbReference>
<dbReference type="PROSITE" id="PS00855">
    <property type="entry name" value="SPASE_II"/>
    <property type="match status" value="1"/>
</dbReference>
<feature type="transmembrane region" description="Helical" evidence="9">
    <location>
        <begin position="130"/>
        <end position="154"/>
    </location>
</feature>
<evidence type="ECO:0000256" key="1">
    <source>
        <dbReference type="ARBA" id="ARBA00006139"/>
    </source>
</evidence>
<dbReference type="EMBL" id="QDKL01000001">
    <property type="protein sequence ID" value="RZF22992.1"/>
    <property type="molecule type" value="Genomic_DNA"/>
</dbReference>
<evidence type="ECO:0000313" key="12">
    <source>
        <dbReference type="EMBL" id="RZF22992.1"/>
    </source>
</evidence>
<comment type="caution">
    <text evidence="9">Lacks conserved residue(s) required for the propagation of feature annotation.</text>
</comment>
<evidence type="ECO:0000256" key="9">
    <source>
        <dbReference type="HAMAP-Rule" id="MF_00161"/>
    </source>
</evidence>
<keyword evidence="3 9" id="KW-0645">Protease</keyword>
<dbReference type="RefSeq" id="WP_114705934.1">
    <property type="nucleotide sequence ID" value="NZ_QDKL01000001.1"/>
</dbReference>
<evidence type="ECO:0000256" key="11">
    <source>
        <dbReference type="RuleBase" id="RU004181"/>
    </source>
</evidence>
<name>A0ABY0IK37_9BACT</name>
<comment type="pathway">
    <text evidence="9">Protein modification; lipoprotein biosynthesis (signal peptide cleavage).</text>
</comment>
<dbReference type="NCBIfam" id="TIGR00077">
    <property type="entry name" value="lspA"/>
    <property type="match status" value="1"/>
</dbReference>
<comment type="subcellular location">
    <subcellularLocation>
        <location evidence="9">Cell membrane</location>
        <topology evidence="9">Multi-pass membrane protein</topology>
    </subcellularLocation>
</comment>
<feature type="active site" evidence="9">
    <location>
        <position position="120"/>
    </location>
</feature>
<gene>
    <name evidence="9 12" type="primary">lspA</name>
    <name evidence="12" type="ORF">DAY19_04265</name>
</gene>
<dbReference type="InterPro" id="IPR001872">
    <property type="entry name" value="Peptidase_A8"/>
</dbReference>
<comment type="function">
    <text evidence="9 10">This protein specifically catalyzes the removal of signal peptides from prolipoproteins.</text>
</comment>
<keyword evidence="5 9" id="KW-0064">Aspartyl protease</keyword>
<evidence type="ECO:0000256" key="5">
    <source>
        <dbReference type="ARBA" id="ARBA00022750"/>
    </source>
</evidence>
<dbReference type="Pfam" id="PF01252">
    <property type="entry name" value="Peptidase_A8"/>
    <property type="match status" value="1"/>
</dbReference>
<evidence type="ECO:0000256" key="2">
    <source>
        <dbReference type="ARBA" id="ARBA00022475"/>
    </source>
</evidence>
<organism evidence="12 13">
    <name type="scientific">Halobacteriovorax vibrionivorans</name>
    <dbReference type="NCBI Taxonomy" id="2152716"/>
    <lineage>
        <taxon>Bacteria</taxon>
        <taxon>Pseudomonadati</taxon>
        <taxon>Bdellovibrionota</taxon>
        <taxon>Bacteriovoracia</taxon>
        <taxon>Bacteriovoracales</taxon>
        <taxon>Halobacteriovoraceae</taxon>
        <taxon>Halobacteriovorax</taxon>
    </lineage>
</organism>
<evidence type="ECO:0000256" key="8">
    <source>
        <dbReference type="ARBA" id="ARBA00023136"/>
    </source>
</evidence>
<evidence type="ECO:0000256" key="10">
    <source>
        <dbReference type="RuleBase" id="RU000594"/>
    </source>
</evidence>
<evidence type="ECO:0000256" key="7">
    <source>
        <dbReference type="ARBA" id="ARBA00022989"/>
    </source>
</evidence>